<comment type="caution">
    <text evidence="1">The sequence shown here is derived from an EMBL/GenBank/DDBJ whole genome shotgun (WGS) entry which is preliminary data.</text>
</comment>
<dbReference type="Proteomes" id="UP001153269">
    <property type="component" value="Unassembled WGS sequence"/>
</dbReference>
<organism evidence="1 2">
    <name type="scientific">Pleuronectes platessa</name>
    <name type="common">European plaice</name>
    <dbReference type="NCBI Taxonomy" id="8262"/>
    <lineage>
        <taxon>Eukaryota</taxon>
        <taxon>Metazoa</taxon>
        <taxon>Chordata</taxon>
        <taxon>Craniata</taxon>
        <taxon>Vertebrata</taxon>
        <taxon>Euteleostomi</taxon>
        <taxon>Actinopterygii</taxon>
        <taxon>Neopterygii</taxon>
        <taxon>Teleostei</taxon>
        <taxon>Neoteleostei</taxon>
        <taxon>Acanthomorphata</taxon>
        <taxon>Carangaria</taxon>
        <taxon>Pleuronectiformes</taxon>
        <taxon>Pleuronectoidei</taxon>
        <taxon>Pleuronectidae</taxon>
        <taxon>Pleuronectes</taxon>
    </lineage>
</organism>
<evidence type="ECO:0000313" key="1">
    <source>
        <dbReference type="EMBL" id="CAB1459959.1"/>
    </source>
</evidence>
<evidence type="ECO:0000313" key="2">
    <source>
        <dbReference type="Proteomes" id="UP001153269"/>
    </source>
</evidence>
<reference evidence="1" key="1">
    <citation type="submission" date="2020-03" db="EMBL/GenBank/DDBJ databases">
        <authorList>
            <person name="Weist P."/>
        </authorList>
    </citation>
    <scope>NUCLEOTIDE SEQUENCE</scope>
</reference>
<proteinExistence type="predicted"/>
<gene>
    <name evidence="1" type="ORF">PLEPLA_LOCUS47796</name>
</gene>
<sequence>MLMKTPRWGNVAAMAAQRINTPAAGPPSACGGKKMKHRRWAERQERWLLLLRTDRREGFRILKREVV</sequence>
<dbReference type="EMBL" id="CADEAL010004454">
    <property type="protein sequence ID" value="CAB1459959.1"/>
    <property type="molecule type" value="Genomic_DNA"/>
</dbReference>
<protein>
    <submittedName>
        <fullName evidence="1">Uncharacterized protein</fullName>
    </submittedName>
</protein>
<accession>A0A9N7ZFB6</accession>
<keyword evidence="2" id="KW-1185">Reference proteome</keyword>
<name>A0A9N7ZFB6_PLEPL</name>
<dbReference type="AlphaFoldDB" id="A0A9N7ZFB6"/>